<gene>
    <name evidence="3" type="ORF">ESZ50_07970</name>
</gene>
<proteinExistence type="predicted"/>
<dbReference type="InterPro" id="IPR027417">
    <property type="entry name" value="P-loop_NTPase"/>
</dbReference>
<name>A0A6C2C6B1_9LACO</name>
<dbReference type="PANTHER" id="PTHR39184:SF1">
    <property type="entry name" value="PBSX PHAGE TERMINASE LARGE SUBUNIT"/>
    <property type="match status" value="1"/>
</dbReference>
<evidence type="ECO:0000313" key="3">
    <source>
        <dbReference type="EMBL" id="TYC48805.1"/>
    </source>
</evidence>
<dbReference type="PANTHER" id="PTHR39184">
    <property type="match status" value="1"/>
</dbReference>
<protein>
    <submittedName>
        <fullName evidence="3">PBSX family phage terminase large subunit</fullName>
    </submittedName>
</protein>
<organism evidence="3 4">
    <name type="scientific">Weissella muntiaci</name>
    <dbReference type="NCBI Taxonomy" id="2508881"/>
    <lineage>
        <taxon>Bacteria</taxon>
        <taxon>Bacillati</taxon>
        <taxon>Bacillota</taxon>
        <taxon>Bacilli</taxon>
        <taxon>Lactobacillales</taxon>
        <taxon>Lactobacillaceae</taxon>
        <taxon>Weissella</taxon>
    </lineage>
</organism>
<evidence type="ECO:0000259" key="2">
    <source>
        <dbReference type="Pfam" id="PF17288"/>
    </source>
</evidence>
<feature type="domain" description="Phage terminase large subunit N-terminal" evidence="1">
    <location>
        <begin position="28"/>
        <end position="232"/>
    </location>
</feature>
<dbReference type="RefSeq" id="WP_148623043.1">
    <property type="nucleotide sequence ID" value="NZ_SDGZ01000016.1"/>
</dbReference>
<dbReference type="EMBL" id="SDGZ01000016">
    <property type="protein sequence ID" value="TYC48805.1"/>
    <property type="molecule type" value="Genomic_DNA"/>
</dbReference>
<dbReference type="InterPro" id="IPR035412">
    <property type="entry name" value="Terminase_L_N"/>
</dbReference>
<evidence type="ECO:0000259" key="1">
    <source>
        <dbReference type="Pfam" id="PF04466"/>
    </source>
</evidence>
<dbReference type="InterPro" id="IPR006437">
    <property type="entry name" value="Phage_terminase_lsu"/>
</dbReference>
<dbReference type="OrthoDB" id="9768556at2"/>
<dbReference type="Gene3D" id="3.30.420.280">
    <property type="match status" value="1"/>
</dbReference>
<evidence type="ECO:0000313" key="4">
    <source>
        <dbReference type="Proteomes" id="UP000371977"/>
    </source>
</evidence>
<feature type="domain" description="Phage terminase large subunit C-terminal" evidence="2">
    <location>
        <begin position="266"/>
        <end position="426"/>
    </location>
</feature>
<keyword evidence="4" id="KW-1185">Reference proteome</keyword>
<dbReference type="Proteomes" id="UP000371977">
    <property type="component" value="Unassembled WGS sequence"/>
</dbReference>
<dbReference type="AlphaFoldDB" id="A0A6C2C6B1"/>
<sequence length="437" mass="50778">MKKINIAKFVNPRFSFLFKNSTLYSDVILSGGRASTKSSAVSMWLLTYFLTDANANVAVFRKVFGTVRGSVYQQIVWAINQLGLESRFKLQKSPLQIIDKLTGTGFYFYGVDDPMKLKSAKIAKGYVRWLWFEETAEFKDWAEIDTVRLTYTREKLPNGYKVQTIYSFNPPRNPYAWVNGWAEEQKTVEGWKVDHSTYLDDKRGFLSQQYLDDIERYKANDNEYYRWQFLGEAVGLGNNVYNMDMFHPITELFEDDPLITVAYSLDGGHAQSATTVLLFGITAKRKVILLDTMYYSPAGKSHKLAPSQLSKRVHDFIQQQLKDTRWGRLPIEKRTIDSAEAALRNQYINDYDIAWHRVAKKTKQIMIDNVHSLLAEGRFYYLDVENNQIFIEQHRNYRYDEKTLDTDDPKVIKEDDHTADAFQYMVLDNASLLGLKL</sequence>
<dbReference type="Gene3D" id="3.40.50.300">
    <property type="entry name" value="P-loop containing nucleotide triphosphate hydrolases"/>
    <property type="match status" value="1"/>
</dbReference>
<dbReference type="NCBIfam" id="TIGR01547">
    <property type="entry name" value="phage_term_2"/>
    <property type="match status" value="1"/>
</dbReference>
<dbReference type="Pfam" id="PF04466">
    <property type="entry name" value="Terminase_3"/>
    <property type="match status" value="1"/>
</dbReference>
<accession>A0A6C2C6B1</accession>
<dbReference type="InterPro" id="IPR035413">
    <property type="entry name" value="Terminase_L_C"/>
</dbReference>
<comment type="caution">
    <text evidence="3">The sequence shown here is derived from an EMBL/GenBank/DDBJ whole genome shotgun (WGS) entry which is preliminary data.</text>
</comment>
<reference evidence="3 4" key="1">
    <citation type="submission" date="2019-01" db="EMBL/GenBank/DDBJ databases">
        <title>Weissella sp. nov., a novel lactic acid bacterium isolated from animal feces.</title>
        <authorList>
            <person name="Wang L.-T."/>
        </authorList>
    </citation>
    <scope>NUCLEOTIDE SEQUENCE [LARGE SCALE GENOMIC DNA]</scope>
    <source>
        <strain evidence="3 4">8H-2</strain>
    </source>
</reference>
<dbReference type="InterPro" id="IPR052380">
    <property type="entry name" value="Viral_DNA_packaging_terminase"/>
</dbReference>
<dbReference type="Pfam" id="PF17288">
    <property type="entry name" value="Terminase_3C"/>
    <property type="match status" value="1"/>
</dbReference>